<dbReference type="RefSeq" id="WP_163474523.1">
    <property type="nucleotide sequence ID" value="NZ_JAAGWZ010000005.1"/>
</dbReference>
<evidence type="ECO:0000256" key="1">
    <source>
        <dbReference type="SAM" id="Phobius"/>
    </source>
</evidence>
<proteinExistence type="predicted"/>
<comment type="caution">
    <text evidence="2">The sequence shown here is derived from an EMBL/GenBank/DDBJ whole genome shotgun (WGS) entry which is preliminary data.</text>
</comment>
<keyword evidence="1" id="KW-0472">Membrane</keyword>
<feature type="transmembrane region" description="Helical" evidence="1">
    <location>
        <begin position="20"/>
        <end position="43"/>
    </location>
</feature>
<dbReference type="AlphaFoldDB" id="A0A7C9TU37"/>
<keyword evidence="1" id="KW-0812">Transmembrane</keyword>
<reference evidence="2 3" key="1">
    <citation type="journal article" date="2014" name="Int. J. Syst. Evol. Microbiol.">
        <title>Description of Galbitalea soli gen. nov., sp. nov., and Frondihabitans sucicola sp. nov.</title>
        <authorList>
            <person name="Kim S.J."/>
            <person name="Lim J.M."/>
            <person name="Ahn J.H."/>
            <person name="Weon H.Y."/>
            <person name="Hamada M."/>
            <person name="Suzuki K."/>
            <person name="Ahn T.Y."/>
            <person name="Kwon S.W."/>
        </authorList>
    </citation>
    <scope>NUCLEOTIDE SEQUENCE [LARGE SCALE GENOMIC DNA]</scope>
    <source>
        <strain evidence="2 3">NBRC 108727</strain>
    </source>
</reference>
<evidence type="ECO:0000313" key="3">
    <source>
        <dbReference type="Proteomes" id="UP000479756"/>
    </source>
</evidence>
<protein>
    <submittedName>
        <fullName evidence="2">Cellulose synthase (UDP-forming), glycosyl transferase family 2</fullName>
    </submittedName>
</protein>
<keyword evidence="2" id="KW-0808">Transferase</keyword>
<dbReference type="EMBL" id="JAAGWZ010000005">
    <property type="protein sequence ID" value="NEM92464.1"/>
    <property type="molecule type" value="Genomic_DNA"/>
</dbReference>
<dbReference type="Proteomes" id="UP000479756">
    <property type="component" value="Unassembled WGS sequence"/>
</dbReference>
<sequence length="50" mass="5314">MSELHESSSGEPKTAFANHLSLIEAISYTSVIGFIAAMAAGLFDGMVPWK</sequence>
<dbReference type="GO" id="GO:0016740">
    <property type="term" value="F:transferase activity"/>
    <property type="evidence" value="ECO:0007669"/>
    <property type="project" value="UniProtKB-KW"/>
</dbReference>
<accession>A0A7C9TU37</accession>
<name>A0A7C9TU37_9MICO</name>
<evidence type="ECO:0000313" key="2">
    <source>
        <dbReference type="EMBL" id="NEM92464.1"/>
    </source>
</evidence>
<keyword evidence="1" id="KW-1133">Transmembrane helix</keyword>
<keyword evidence="3" id="KW-1185">Reference proteome</keyword>
<organism evidence="2 3">
    <name type="scientific">Galbitalea soli</name>
    <dbReference type="NCBI Taxonomy" id="1268042"/>
    <lineage>
        <taxon>Bacteria</taxon>
        <taxon>Bacillati</taxon>
        <taxon>Actinomycetota</taxon>
        <taxon>Actinomycetes</taxon>
        <taxon>Micrococcales</taxon>
        <taxon>Microbacteriaceae</taxon>
        <taxon>Galbitalea</taxon>
    </lineage>
</organism>
<gene>
    <name evidence="2" type="ORF">G3T37_14005</name>
</gene>